<feature type="binding site" evidence="9">
    <location>
        <position position="135"/>
    </location>
    <ligand>
        <name>NADPH</name>
        <dbReference type="ChEBI" id="CHEBI:57783"/>
    </ligand>
</feature>
<organism evidence="13 14">
    <name type="scientific">Paenibacillus motobuensis</name>
    <dbReference type="NCBI Taxonomy" id="295324"/>
    <lineage>
        <taxon>Bacteria</taxon>
        <taxon>Bacillati</taxon>
        <taxon>Bacillota</taxon>
        <taxon>Bacilli</taxon>
        <taxon>Bacillales</taxon>
        <taxon>Paenibacillaceae</taxon>
        <taxon>Paenibacillus</taxon>
    </lineage>
</organism>
<feature type="binding site" evidence="9">
    <location>
        <position position="232"/>
    </location>
    <ligand>
        <name>1-deoxy-D-xylulose 5-phosphate</name>
        <dbReference type="ChEBI" id="CHEBI:57792"/>
    </ligand>
</feature>
<feature type="binding site" evidence="9">
    <location>
        <position position="161"/>
    </location>
    <ligand>
        <name>Mn(2+)</name>
        <dbReference type="ChEBI" id="CHEBI:29035"/>
    </ligand>
</feature>
<dbReference type="PIRSF" id="PIRSF006205">
    <property type="entry name" value="Dxp_reductismrs"/>
    <property type="match status" value="1"/>
</dbReference>
<evidence type="ECO:0000259" key="12">
    <source>
        <dbReference type="Pfam" id="PF13288"/>
    </source>
</evidence>
<feature type="domain" description="1-deoxy-D-xylulose 5-phosphate reductoisomerase C-terminal" evidence="11">
    <location>
        <begin position="157"/>
        <end position="240"/>
    </location>
</feature>
<keyword evidence="4 9" id="KW-0521">NADP</keyword>
<comment type="caution">
    <text evidence="13">The sequence shown here is derived from an EMBL/GenBank/DDBJ whole genome shotgun (WGS) entry which is preliminary data.</text>
</comment>
<feature type="binding site" evidence="9">
    <location>
        <position position="50"/>
    </location>
    <ligand>
        <name>NADPH</name>
        <dbReference type="ChEBI" id="CHEBI:57783"/>
    </ligand>
</feature>
<proteinExistence type="inferred from homology"/>
<evidence type="ECO:0000256" key="4">
    <source>
        <dbReference type="ARBA" id="ARBA00022857"/>
    </source>
</evidence>
<evidence type="ECO:0000256" key="3">
    <source>
        <dbReference type="ARBA" id="ARBA00022723"/>
    </source>
</evidence>
<feature type="binding site" evidence="9">
    <location>
        <position position="216"/>
    </location>
    <ligand>
        <name>NADPH</name>
        <dbReference type="ChEBI" id="CHEBI:57783"/>
    </ligand>
</feature>
<feature type="binding site" evidence="9">
    <location>
        <position position="52"/>
    </location>
    <ligand>
        <name>NADPH</name>
        <dbReference type="ChEBI" id="CHEBI:57783"/>
    </ligand>
</feature>
<feature type="binding site" evidence="9">
    <location>
        <position position="137"/>
    </location>
    <ligand>
        <name>NADPH</name>
        <dbReference type="ChEBI" id="CHEBI:57783"/>
    </ligand>
</feature>
<feature type="binding site" evidence="9">
    <location>
        <position position="162"/>
    </location>
    <ligand>
        <name>1-deoxy-D-xylulose 5-phosphate</name>
        <dbReference type="ChEBI" id="CHEBI:57792"/>
    </ligand>
</feature>
<evidence type="ECO:0000313" key="14">
    <source>
        <dbReference type="Proteomes" id="UP001500340"/>
    </source>
</evidence>
<feature type="binding site" evidence="9">
    <location>
        <position position="25"/>
    </location>
    <ligand>
        <name>NADPH</name>
        <dbReference type="ChEBI" id="CHEBI:57783"/>
    </ligand>
</feature>
<feature type="binding site" evidence="9">
    <location>
        <position position="228"/>
    </location>
    <ligand>
        <name>1-deoxy-D-xylulose 5-phosphate</name>
        <dbReference type="ChEBI" id="CHEBI:57792"/>
    </ligand>
</feature>
<keyword evidence="9" id="KW-0460">Magnesium</keyword>
<dbReference type="InterPro" id="IPR026877">
    <property type="entry name" value="DXPR_C"/>
</dbReference>
<feature type="binding site" evidence="9">
    <location>
        <position position="232"/>
    </location>
    <ligand>
        <name>Mn(2+)</name>
        <dbReference type="ChEBI" id="CHEBI:29035"/>
    </ligand>
</feature>
<dbReference type="HAMAP" id="MF_00183">
    <property type="entry name" value="DXP_reductoisom"/>
    <property type="match status" value="1"/>
</dbReference>
<feature type="binding site" evidence="9">
    <location>
        <position position="187"/>
    </location>
    <ligand>
        <name>1-deoxy-D-xylulose 5-phosphate</name>
        <dbReference type="ChEBI" id="CHEBI:57792"/>
    </ligand>
</feature>
<feature type="binding site" evidence="9">
    <location>
        <position position="24"/>
    </location>
    <ligand>
        <name>NADPH</name>
        <dbReference type="ChEBI" id="CHEBI:57783"/>
    </ligand>
</feature>
<keyword evidence="7 9" id="KW-0414">Isoprene biosynthesis</keyword>
<comment type="similarity">
    <text evidence="2 9">Belongs to the DXR family.</text>
</comment>
<dbReference type="Gene3D" id="3.40.50.720">
    <property type="entry name" value="NAD(P)-binding Rossmann-like Domain"/>
    <property type="match status" value="1"/>
</dbReference>
<comment type="cofactor">
    <cofactor evidence="9">
        <name>Mg(2+)</name>
        <dbReference type="ChEBI" id="CHEBI:18420"/>
    </cofactor>
    <cofactor evidence="9">
        <name>Mn(2+)</name>
        <dbReference type="ChEBI" id="CHEBI:29035"/>
    </cofactor>
</comment>
<dbReference type="Pfam" id="PF13288">
    <property type="entry name" value="DXPR_C"/>
    <property type="match status" value="1"/>
</dbReference>
<dbReference type="SUPFAM" id="SSF51735">
    <property type="entry name" value="NAD(P)-binding Rossmann-fold domains"/>
    <property type="match status" value="1"/>
</dbReference>
<feature type="domain" description="DXP reductoisomerase C-terminal" evidence="12">
    <location>
        <begin position="272"/>
        <end position="388"/>
    </location>
</feature>
<feature type="binding site" evidence="9">
    <location>
        <position position="27"/>
    </location>
    <ligand>
        <name>NADPH</name>
        <dbReference type="ChEBI" id="CHEBI:57783"/>
    </ligand>
</feature>
<sequence length="393" mass="42878">MRFYIHYYIVVRCVMKKIAIIGSTGSIGTQTLDVVQQHPEEFVVEGLAAGANVDLFVQQVNQFRPKKASIATRELADQVRPLLPAEIELSYGEEGLIQVAAGTEADTVVTAIVGSAGLPATLAAISEGKTIALANKETLVTAGHLVTALAKEKGVSILPVDSEHSAIFQCLNGEHMEDVAGITLTASGGSFRDYTREQLTNVTVEDALKHPNWSMGAKITIDSATMVNKGLEVIEAHWLFGLGFEQIGVLLHPESIVHSFVEYRDGSIIAQLGTPDMRVPIQYALSYPRRWNSAAQRLSLAEAGKLQFREMDFERFPCLRLAFECGKIGGTAPTVFNAANEVAVARFLNREISFLKIEYLIETVLSRHEALADPSLEVIKDVDLWARAVAESL</sequence>
<dbReference type="EMBL" id="BAAACX010000009">
    <property type="protein sequence ID" value="GAA0395289.1"/>
    <property type="molecule type" value="Genomic_DNA"/>
</dbReference>
<keyword evidence="6 9" id="KW-0464">Manganese</keyword>
<feature type="binding site" evidence="9">
    <location>
        <position position="229"/>
    </location>
    <ligand>
        <name>1-deoxy-D-xylulose 5-phosphate</name>
        <dbReference type="ChEBI" id="CHEBI:57792"/>
    </ligand>
</feature>
<evidence type="ECO:0000256" key="5">
    <source>
        <dbReference type="ARBA" id="ARBA00023002"/>
    </source>
</evidence>
<evidence type="ECO:0000256" key="8">
    <source>
        <dbReference type="ARBA" id="ARBA00048543"/>
    </source>
</evidence>
<dbReference type="Proteomes" id="UP001500340">
    <property type="component" value="Unassembled WGS sequence"/>
</dbReference>
<comment type="function">
    <text evidence="9">Catalyzes the NADPH-dependent rearrangement and reduction of 1-deoxy-D-xylulose-5-phosphate (DXP) to 2-C-methyl-D-erythritol 4-phosphate (MEP).</text>
</comment>
<reference evidence="13 14" key="1">
    <citation type="journal article" date="2019" name="Int. J. Syst. Evol. Microbiol.">
        <title>The Global Catalogue of Microorganisms (GCM) 10K type strain sequencing project: providing services to taxonomists for standard genome sequencing and annotation.</title>
        <authorList>
            <consortium name="The Broad Institute Genomics Platform"/>
            <consortium name="The Broad Institute Genome Sequencing Center for Infectious Disease"/>
            <person name="Wu L."/>
            <person name="Ma J."/>
        </authorList>
    </citation>
    <scope>NUCLEOTIDE SEQUENCE [LARGE SCALE GENOMIC DNA]</scope>
    <source>
        <strain evidence="13 14">JCM 12774</strain>
    </source>
</reference>
<keyword evidence="5 9" id="KW-0560">Oxidoreductase</keyword>
<evidence type="ECO:0000256" key="6">
    <source>
        <dbReference type="ARBA" id="ARBA00023211"/>
    </source>
</evidence>
<accession>A0ABN0YH01</accession>
<evidence type="ECO:0000256" key="2">
    <source>
        <dbReference type="ARBA" id="ARBA00006825"/>
    </source>
</evidence>
<feature type="binding site" evidence="9">
    <location>
        <position position="163"/>
    </location>
    <ligand>
        <name>1-deoxy-D-xylulose 5-phosphate</name>
        <dbReference type="ChEBI" id="CHEBI:57792"/>
    </ligand>
</feature>
<dbReference type="PANTHER" id="PTHR30525">
    <property type="entry name" value="1-DEOXY-D-XYLULOSE 5-PHOSPHATE REDUCTOISOMERASE"/>
    <property type="match status" value="1"/>
</dbReference>
<comment type="caution">
    <text evidence="9">Lacks conserved residue(s) required for the propagation of feature annotation.</text>
</comment>
<dbReference type="EC" id="1.1.1.267" evidence="9"/>
<dbReference type="InterPro" id="IPR036291">
    <property type="entry name" value="NAD(P)-bd_dom_sf"/>
</dbReference>
<comment type="catalytic activity">
    <reaction evidence="8">
        <text>2-C-methyl-D-erythritol 4-phosphate + NADP(+) = 1-deoxy-D-xylulose 5-phosphate + NADPH + H(+)</text>
        <dbReference type="Rhea" id="RHEA:13717"/>
        <dbReference type="ChEBI" id="CHEBI:15378"/>
        <dbReference type="ChEBI" id="CHEBI:57783"/>
        <dbReference type="ChEBI" id="CHEBI:57792"/>
        <dbReference type="ChEBI" id="CHEBI:58262"/>
        <dbReference type="ChEBI" id="CHEBI:58349"/>
        <dbReference type="EC" id="1.1.1.267"/>
    </reaction>
    <physiologicalReaction direction="right-to-left" evidence="8">
        <dbReference type="Rhea" id="RHEA:13719"/>
    </physiologicalReaction>
</comment>
<dbReference type="NCBIfam" id="TIGR00243">
    <property type="entry name" value="Dxr"/>
    <property type="match status" value="1"/>
</dbReference>
<feature type="binding site" evidence="9">
    <location>
        <position position="163"/>
    </location>
    <ligand>
        <name>Mn(2+)</name>
        <dbReference type="ChEBI" id="CHEBI:29035"/>
    </ligand>
</feature>
<evidence type="ECO:0000259" key="10">
    <source>
        <dbReference type="Pfam" id="PF02670"/>
    </source>
</evidence>
<evidence type="ECO:0000256" key="9">
    <source>
        <dbReference type="HAMAP-Rule" id="MF_00183"/>
    </source>
</evidence>
<keyword evidence="14" id="KW-1185">Reference proteome</keyword>
<dbReference type="InterPro" id="IPR013644">
    <property type="entry name" value="DXP_reductoisomerase_C"/>
</dbReference>
<dbReference type="NCBIfam" id="NF009114">
    <property type="entry name" value="PRK12464.1"/>
    <property type="match status" value="1"/>
</dbReference>
<feature type="binding site" evidence="9">
    <location>
        <position position="223"/>
    </location>
    <ligand>
        <name>1-deoxy-D-xylulose 5-phosphate</name>
        <dbReference type="ChEBI" id="CHEBI:57792"/>
    </ligand>
</feature>
<dbReference type="Gene3D" id="1.10.1740.10">
    <property type="match status" value="1"/>
</dbReference>
<dbReference type="Pfam" id="PF08436">
    <property type="entry name" value="DXP_redisom_C"/>
    <property type="match status" value="1"/>
</dbReference>
<comment type="pathway">
    <text evidence="1 9">Isoprenoid biosynthesis; isopentenyl diphosphate biosynthesis via DXP pathway; isopentenyl diphosphate from 1-deoxy-D-xylulose 5-phosphate: step 1/6.</text>
</comment>
<feature type="domain" description="1-deoxy-D-xylulose 5-phosphate reductoisomerase N-terminal" evidence="10">
    <location>
        <begin position="18"/>
        <end position="143"/>
    </location>
</feature>
<keyword evidence="3 9" id="KW-0479">Metal-binding</keyword>
<dbReference type="InterPro" id="IPR036169">
    <property type="entry name" value="DXPR_C_sf"/>
</dbReference>
<dbReference type="PANTHER" id="PTHR30525:SF0">
    <property type="entry name" value="1-DEOXY-D-XYLULOSE 5-PHOSPHATE REDUCTOISOMERASE, CHLOROPLASTIC"/>
    <property type="match status" value="1"/>
</dbReference>
<dbReference type="Pfam" id="PF02670">
    <property type="entry name" value="DXP_reductoisom"/>
    <property type="match status" value="1"/>
</dbReference>
<evidence type="ECO:0000259" key="11">
    <source>
        <dbReference type="Pfam" id="PF08436"/>
    </source>
</evidence>
<feature type="binding site" evidence="9">
    <location>
        <position position="210"/>
    </location>
    <ligand>
        <name>1-deoxy-D-xylulose 5-phosphate</name>
        <dbReference type="ChEBI" id="CHEBI:57792"/>
    </ligand>
</feature>
<feature type="binding site" evidence="9">
    <location>
        <position position="136"/>
    </location>
    <ligand>
        <name>1-deoxy-D-xylulose 5-phosphate</name>
        <dbReference type="ChEBI" id="CHEBI:57792"/>
    </ligand>
</feature>
<dbReference type="InterPro" id="IPR003821">
    <property type="entry name" value="DXP_reductoisomerase"/>
</dbReference>
<feature type="binding site" evidence="9">
    <location>
        <position position="26"/>
    </location>
    <ligand>
        <name>NADPH</name>
        <dbReference type="ChEBI" id="CHEBI:57783"/>
    </ligand>
</feature>
<dbReference type="InterPro" id="IPR013512">
    <property type="entry name" value="DXP_reductoisomerase_N"/>
</dbReference>
<protein>
    <recommendedName>
        <fullName evidence="9">1-deoxy-D-xylulose 5-phosphate reductoisomerase</fullName>
        <shortName evidence="9">DXP reductoisomerase</shortName>
        <ecNumber evidence="9">1.1.1.267</ecNumber>
    </recommendedName>
    <alternativeName>
        <fullName evidence="9">1-deoxyxylulose-5-phosphate reductoisomerase</fullName>
    </alternativeName>
    <alternativeName>
        <fullName evidence="9">2-C-methyl-D-erythritol 4-phosphate synthase</fullName>
    </alternativeName>
</protein>
<name>A0ABN0YH01_9BACL</name>
<evidence type="ECO:0000256" key="1">
    <source>
        <dbReference type="ARBA" id="ARBA00005094"/>
    </source>
</evidence>
<evidence type="ECO:0000313" key="13">
    <source>
        <dbReference type="EMBL" id="GAA0395289.1"/>
    </source>
</evidence>
<dbReference type="SUPFAM" id="SSF55347">
    <property type="entry name" value="Glyceraldehyde-3-phosphate dehydrogenase-like, C-terminal domain"/>
    <property type="match status" value="1"/>
</dbReference>
<dbReference type="SUPFAM" id="SSF69055">
    <property type="entry name" value="1-deoxy-D-xylulose-5-phosphate reductoisomerase, C-terminal domain"/>
    <property type="match status" value="1"/>
</dbReference>
<gene>
    <name evidence="9" type="primary">dxr</name>
    <name evidence="13" type="ORF">GCM10008933_27590</name>
</gene>
<evidence type="ECO:0000256" key="7">
    <source>
        <dbReference type="ARBA" id="ARBA00023229"/>
    </source>
</evidence>